<evidence type="ECO:0000313" key="1">
    <source>
        <dbReference type="EMBL" id="KKK73076.1"/>
    </source>
</evidence>
<dbReference type="InterPro" id="IPR036567">
    <property type="entry name" value="RHF-like"/>
</dbReference>
<sequence length="131" mass="14598">MRFSVSGDRVKVTPSLREYIDRRLYFALGRFGAAIDHVNVRVGDVNGPRAGGVDKHCQIVVKLRTSGSNSIAVDDHDQNLRAAVARASSRAGRTVARAVERKRHKRAYQRRRMLAEDGSRTMHVDGQEDLG</sequence>
<dbReference type="EMBL" id="LAZR01056953">
    <property type="protein sequence ID" value="KKK73076.1"/>
    <property type="molecule type" value="Genomic_DNA"/>
</dbReference>
<gene>
    <name evidence="1" type="ORF">LCGC14_2897460</name>
</gene>
<protein>
    <recommendedName>
        <fullName evidence="2">Ribosomal subunit interface protein</fullName>
    </recommendedName>
</protein>
<comment type="caution">
    <text evidence="1">The sequence shown here is derived from an EMBL/GenBank/DDBJ whole genome shotgun (WGS) entry which is preliminary data.</text>
</comment>
<dbReference type="Pfam" id="PF02482">
    <property type="entry name" value="Ribosomal_S30AE"/>
    <property type="match status" value="1"/>
</dbReference>
<dbReference type="SUPFAM" id="SSF69754">
    <property type="entry name" value="Ribosome binding protein Y (YfiA homologue)"/>
    <property type="match status" value="1"/>
</dbReference>
<proteinExistence type="predicted"/>
<evidence type="ECO:0008006" key="2">
    <source>
        <dbReference type="Google" id="ProtNLM"/>
    </source>
</evidence>
<dbReference type="AlphaFoldDB" id="A0A0F9ALJ6"/>
<accession>A0A0F9ALJ6</accession>
<organism evidence="1">
    <name type="scientific">marine sediment metagenome</name>
    <dbReference type="NCBI Taxonomy" id="412755"/>
    <lineage>
        <taxon>unclassified sequences</taxon>
        <taxon>metagenomes</taxon>
        <taxon>ecological metagenomes</taxon>
    </lineage>
</organism>
<name>A0A0F9ALJ6_9ZZZZ</name>
<reference evidence="1" key="1">
    <citation type="journal article" date="2015" name="Nature">
        <title>Complex archaea that bridge the gap between prokaryotes and eukaryotes.</title>
        <authorList>
            <person name="Spang A."/>
            <person name="Saw J.H."/>
            <person name="Jorgensen S.L."/>
            <person name="Zaremba-Niedzwiedzka K."/>
            <person name="Martijn J."/>
            <person name="Lind A.E."/>
            <person name="van Eijk R."/>
            <person name="Schleper C."/>
            <person name="Guy L."/>
            <person name="Ettema T.J."/>
        </authorList>
    </citation>
    <scope>NUCLEOTIDE SEQUENCE</scope>
</reference>
<dbReference type="InterPro" id="IPR003489">
    <property type="entry name" value="RHF/RaiA"/>
</dbReference>
<dbReference type="Gene3D" id="3.30.160.100">
    <property type="entry name" value="Ribosome hibernation promotion factor-like"/>
    <property type="match status" value="1"/>
</dbReference>